<dbReference type="InterPro" id="IPR036322">
    <property type="entry name" value="WD40_repeat_dom_sf"/>
</dbReference>
<keyword evidence="9" id="KW-1185">Reference proteome</keyword>
<dbReference type="Proteomes" id="UP001371456">
    <property type="component" value="Unassembled WGS sequence"/>
</dbReference>
<dbReference type="PROSITE" id="PS50294">
    <property type="entry name" value="WD_REPEATS_REGION"/>
    <property type="match status" value="1"/>
</dbReference>
<feature type="repeat" description="WD" evidence="5">
    <location>
        <begin position="498"/>
        <end position="533"/>
    </location>
</feature>
<keyword evidence="2 5" id="KW-0853">WD repeat</keyword>
<evidence type="ECO:0000256" key="1">
    <source>
        <dbReference type="ARBA" id="ARBA00009341"/>
    </source>
</evidence>
<dbReference type="InterPro" id="IPR022052">
    <property type="entry name" value="Histone-bd_RBBP4-like_N"/>
</dbReference>
<dbReference type="InterPro" id="IPR001680">
    <property type="entry name" value="WD40_rpt"/>
</dbReference>
<dbReference type="GO" id="GO:0006325">
    <property type="term" value="P:chromatin organization"/>
    <property type="evidence" value="ECO:0007669"/>
    <property type="project" value="UniProtKB-KW"/>
</dbReference>
<protein>
    <recommendedName>
        <fullName evidence="7">Histone-binding protein RBBP4-like N-terminal domain-containing protein</fullName>
    </recommendedName>
</protein>
<evidence type="ECO:0000313" key="9">
    <source>
        <dbReference type="Proteomes" id="UP001371456"/>
    </source>
</evidence>
<dbReference type="InterPro" id="IPR050459">
    <property type="entry name" value="WD_repeat_RBAP46/RBAP48/MSI1"/>
</dbReference>
<keyword evidence="3" id="KW-0677">Repeat</keyword>
<name>A0AAN8Y9M3_SOLBU</name>
<dbReference type="Pfam" id="PF12265">
    <property type="entry name" value="CAF1C_H4-bd"/>
    <property type="match status" value="2"/>
</dbReference>
<dbReference type="SMART" id="SM00320">
    <property type="entry name" value="WD40"/>
    <property type="match status" value="6"/>
</dbReference>
<dbReference type="PROSITE" id="PS50082">
    <property type="entry name" value="WD_REPEATS_2"/>
    <property type="match status" value="2"/>
</dbReference>
<feature type="region of interest" description="Disordered" evidence="6">
    <location>
        <begin position="1"/>
        <end position="40"/>
    </location>
</feature>
<dbReference type="PANTHER" id="PTHR22850">
    <property type="entry name" value="WD40 REPEAT FAMILY"/>
    <property type="match status" value="1"/>
</dbReference>
<gene>
    <name evidence="8" type="ORF">RDI58_017907</name>
</gene>
<feature type="domain" description="Histone-binding protein RBBP4-like N-terminal" evidence="7">
    <location>
        <begin position="180"/>
        <end position="243"/>
    </location>
</feature>
<dbReference type="InterPro" id="IPR015943">
    <property type="entry name" value="WD40/YVTN_repeat-like_dom_sf"/>
</dbReference>
<evidence type="ECO:0000256" key="4">
    <source>
        <dbReference type="ARBA" id="ARBA00022853"/>
    </source>
</evidence>
<feature type="repeat" description="WD" evidence="5">
    <location>
        <begin position="336"/>
        <end position="361"/>
    </location>
</feature>
<feature type="compositionally biased region" description="Basic and acidic residues" evidence="6">
    <location>
        <begin position="20"/>
        <end position="31"/>
    </location>
</feature>
<organism evidence="8 9">
    <name type="scientific">Solanum bulbocastanum</name>
    <name type="common">Wild potato</name>
    <dbReference type="NCBI Taxonomy" id="147425"/>
    <lineage>
        <taxon>Eukaryota</taxon>
        <taxon>Viridiplantae</taxon>
        <taxon>Streptophyta</taxon>
        <taxon>Embryophyta</taxon>
        <taxon>Tracheophyta</taxon>
        <taxon>Spermatophyta</taxon>
        <taxon>Magnoliopsida</taxon>
        <taxon>eudicotyledons</taxon>
        <taxon>Gunneridae</taxon>
        <taxon>Pentapetalae</taxon>
        <taxon>asterids</taxon>
        <taxon>lamiids</taxon>
        <taxon>Solanales</taxon>
        <taxon>Solanaceae</taxon>
        <taxon>Solanoideae</taxon>
        <taxon>Solaneae</taxon>
        <taxon>Solanum</taxon>
    </lineage>
</organism>
<proteinExistence type="inferred from homology"/>
<dbReference type="Gene3D" id="2.130.10.10">
    <property type="entry name" value="YVTN repeat-like/Quinoprotein amine dehydrogenase"/>
    <property type="match status" value="2"/>
</dbReference>
<evidence type="ECO:0000256" key="5">
    <source>
        <dbReference type="PROSITE-ProRule" id="PRU00221"/>
    </source>
</evidence>
<reference evidence="8 9" key="1">
    <citation type="submission" date="2024-02" db="EMBL/GenBank/DDBJ databases">
        <title>de novo genome assembly of Solanum bulbocastanum strain 11H21.</title>
        <authorList>
            <person name="Hosaka A.J."/>
        </authorList>
    </citation>
    <scope>NUCLEOTIDE SEQUENCE [LARGE SCALE GENOMIC DNA]</scope>
    <source>
        <tissue evidence="8">Young leaves</tissue>
    </source>
</reference>
<evidence type="ECO:0000256" key="6">
    <source>
        <dbReference type="SAM" id="MobiDB-lite"/>
    </source>
</evidence>
<keyword evidence="4" id="KW-0156">Chromatin regulator</keyword>
<sequence>METPSSQPKRRGRPKGSAAKSKDEREKEPHSSGKMRGSASKRAAAVDEEYVQWKSLVAVLYDWFANHNLIWPSLSCRFPFEFWPADLTDFALMYLDLAIFHERFKIMKLLIKGSAVIYIHFEPLKLLLVLASFCCKDLIHLRTNMVVTPSAVSGNEGKRNSALRGSSSEDGEKNVSKFGEEYLVWKSNIPVLYDWFTNHSNTWPSLSCRSCCLSFDLKLSNWVVLYMTDKSVPNTLIIANCDVVKPRVAAENHIANFNEEARSPFVRKYKTIIHPGEVNRIRELPQNKNIVATHTDGPEVLIWDIEAQPNKHAVYGAAASRPDLVLSGHQDNAEFALALSPMEPFVLSGGKDKTVVLWSIQDHISTLAANAPKSAGSGGSIIKSADNPSIGPRGIFHGHADTVEDVQFCPSSVGDDSCLILWDARVGNNPAVKVEKAHDADLHCVDWNPHNDNLIITGLSSDRFLPSLVSLRSADNSVRLFDRRNLTSDGVGSPVHMFEHHTAAVLCVQWCPDRSSVFGSCAEDGLLNIWDYEKVGEAKDSDIESDEDDEESPPGLFFQHAGHRDKIVDFHWNACDPWTIVSVSDDAETSGGGGTLQIWRMIDMLYRPKDEVLAEMQHFKDHVGKCTPKSKG</sequence>
<dbReference type="AlphaFoldDB" id="A0AAN8Y9M3"/>
<accession>A0AAN8Y9M3</accession>
<feature type="region of interest" description="Disordered" evidence="6">
    <location>
        <begin position="152"/>
        <end position="173"/>
    </location>
</feature>
<dbReference type="SUPFAM" id="SSF50978">
    <property type="entry name" value="WD40 repeat-like"/>
    <property type="match status" value="1"/>
</dbReference>
<feature type="domain" description="Histone-binding protein RBBP4-like N-terminal" evidence="7">
    <location>
        <begin position="48"/>
        <end position="83"/>
    </location>
</feature>
<comment type="similarity">
    <text evidence="1">Belongs to the WD repeat RBAP46/RBAP48/MSI1 family.</text>
</comment>
<dbReference type="Pfam" id="PF00400">
    <property type="entry name" value="WD40"/>
    <property type="match status" value="3"/>
</dbReference>
<evidence type="ECO:0000259" key="7">
    <source>
        <dbReference type="Pfam" id="PF12265"/>
    </source>
</evidence>
<evidence type="ECO:0000313" key="8">
    <source>
        <dbReference type="EMBL" id="KAK6784452.1"/>
    </source>
</evidence>
<evidence type="ECO:0000256" key="2">
    <source>
        <dbReference type="ARBA" id="ARBA00022574"/>
    </source>
</evidence>
<dbReference type="EMBL" id="JBANQN010000007">
    <property type="protein sequence ID" value="KAK6784452.1"/>
    <property type="molecule type" value="Genomic_DNA"/>
</dbReference>
<evidence type="ECO:0000256" key="3">
    <source>
        <dbReference type="ARBA" id="ARBA00022737"/>
    </source>
</evidence>
<comment type="caution">
    <text evidence="8">The sequence shown here is derived from an EMBL/GenBank/DDBJ whole genome shotgun (WGS) entry which is preliminary data.</text>
</comment>